<dbReference type="PANTHER" id="PTHR32196">
    <property type="entry name" value="ABC TRANSPORTER PERMEASE PROTEIN YPHD-RELATED-RELATED"/>
    <property type="match status" value="1"/>
</dbReference>
<proteinExistence type="predicted"/>
<keyword evidence="2" id="KW-1003">Cell membrane</keyword>
<dbReference type="Proteomes" id="UP000186156">
    <property type="component" value="Unassembled WGS sequence"/>
</dbReference>
<evidence type="ECO:0000256" key="1">
    <source>
        <dbReference type="ARBA" id="ARBA00004651"/>
    </source>
</evidence>
<evidence type="ECO:0000313" key="7">
    <source>
        <dbReference type="EMBL" id="SIS57686.1"/>
    </source>
</evidence>
<dbReference type="EMBL" id="FTOO01000001">
    <property type="protein sequence ID" value="SIS57686.1"/>
    <property type="molecule type" value="Genomic_DNA"/>
</dbReference>
<evidence type="ECO:0000313" key="8">
    <source>
        <dbReference type="Proteomes" id="UP000186156"/>
    </source>
</evidence>
<dbReference type="PANTHER" id="PTHR32196:SF72">
    <property type="entry name" value="RIBOSE IMPORT PERMEASE PROTEIN RBSC"/>
    <property type="match status" value="1"/>
</dbReference>
<accession>A0A1N7K810</accession>
<reference evidence="8" key="1">
    <citation type="submission" date="2017-01" db="EMBL/GenBank/DDBJ databases">
        <authorList>
            <person name="Varghese N."/>
            <person name="Submissions S."/>
        </authorList>
    </citation>
    <scope>NUCLEOTIDE SEQUENCE [LARGE SCALE GENOMIC DNA]</scope>
    <source>
        <strain evidence="8">DSM 16176</strain>
    </source>
</reference>
<keyword evidence="3 6" id="KW-0812">Transmembrane</keyword>
<name>A0A1N7K810_9BACL</name>
<evidence type="ECO:0000256" key="4">
    <source>
        <dbReference type="ARBA" id="ARBA00022989"/>
    </source>
</evidence>
<dbReference type="GO" id="GO:0005886">
    <property type="term" value="C:plasma membrane"/>
    <property type="evidence" value="ECO:0007669"/>
    <property type="project" value="UniProtKB-SubCell"/>
</dbReference>
<sequence>MGDGGISSVETKSSEVVARTSMRARWLSARLNQTGALLALILLAGALSLASPAFRTWGNIQDIVVQASIVAIMAAGQTFVIGTGGIDLSVGSIVGLSGVISAMLMSTDKAVGGMGHGVIVAVLAGLGVGAVVGLFNGLAVAKLGMAPFIVTLGTMEMVRGLAYVLTQGETIDALPNAFNNLATNTFLGVSDLIWITIGVYVICWILLSRTLFGKYTLSIGGNEFATRLSGVRVDRVIVGVYVLSGVLSALAGILLDARLQSGISTNGDGYELDTIAGVVIGGTSLSGGSASMFGSLVGVLIMSCVRDGLTLLNVNTYWSDVVMGLIIVLAVLTDILRKRLSVKRWFRRVVTHRRIANEIQSDFH</sequence>
<gene>
    <name evidence="7" type="ORF">SAMN05421799_101400</name>
</gene>
<feature type="transmembrane region" description="Helical" evidence="6">
    <location>
        <begin position="31"/>
        <end position="51"/>
    </location>
</feature>
<feature type="transmembrane region" description="Helical" evidence="6">
    <location>
        <begin position="145"/>
        <end position="165"/>
    </location>
</feature>
<comment type="subcellular location">
    <subcellularLocation>
        <location evidence="1">Cell membrane</location>
        <topology evidence="1">Multi-pass membrane protein</topology>
    </subcellularLocation>
</comment>
<feature type="transmembrane region" description="Helical" evidence="6">
    <location>
        <begin position="118"/>
        <end position="139"/>
    </location>
</feature>
<dbReference type="CDD" id="cd06579">
    <property type="entry name" value="TM_PBP1_transp_AraH_like"/>
    <property type="match status" value="1"/>
</dbReference>
<feature type="transmembrane region" description="Helical" evidence="6">
    <location>
        <begin position="317"/>
        <end position="336"/>
    </location>
</feature>
<keyword evidence="5 6" id="KW-0472">Membrane</keyword>
<keyword evidence="4 6" id="KW-1133">Transmembrane helix</keyword>
<protein>
    <submittedName>
        <fullName evidence="7">Monosaccharide ABC transporter membrane protein, CUT2 family</fullName>
    </submittedName>
</protein>
<evidence type="ECO:0000256" key="5">
    <source>
        <dbReference type="ARBA" id="ARBA00023136"/>
    </source>
</evidence>
<feature type="transmembrane region" description="Helical" evidence="6">
    <location>
        <begin position="275"/>
        <end position="297"/>
    </location>
</feature>
<feature type="transmembrane region" description="Helical" evidence="6">
    <location>
        <begin position="236"/>
        <end position="255"/>
    </location>
</feature>
<dbReference type="STRING" id="252246.SAMN05421799_101400"/>
<dbReference type="Pfam" id="PF02653">
    <property type="entry name" value="BPD_transp_2"/>
    <property type="match status" value="1"/>
</dbReference>
<dbReference type="GO" id="GO:0022857">
    <property type="term" value="F:transmembrane transporter activity"/>
    <property type="evidence" value="ECO:0007669"/>
    <property type="project" value="InterPro"/>
</dbReference>
<evidence type="ECO:0000256" key="3">
    <source>
        <dbReference type="ARBA" id="ARBA00022692"/>
    </source>
</evidence>
<feature type="transmembrane region" description="Helical" evidence="6">
    <location>
        <begin position="186"/>
        <end position="207"/>
    </location>
</feature>
<dbReference type="AlphaFoldDB" id="A0A1N7K810"/>
<organism evidence="7 8">
    <name type="scientific">Alicyclobacillus vulcanalis</name>
    <dbReference type="NCBI Taxonomy" id="252246"/>
    <lineage>
        <taxon>Bacteria</taxon>
        <taxon>Bacillati</taxon>
        <taxon>Bacillota</taxon>
        <taxon>Bacilli</taxon>
        <taxon>Bacillales</taxon>
        <taxon>Alicyclobacillaceae</taxon>
        <taxon>Alicyclobacillus</taxon>
    </lineage>
</organism>
<evidence type="ECO:0000256" key="2">
    <source>
        <dbReference type="ARBA" id="ARBA00022475"/>
    </source>
</evidence>
<evidence type="ECO:0000256" key="6">
    <source>
        <dbReference type="SAM" id="Phobius"/>
    </source>
</evidence>
<feature type="transmembrane region" description="Helical" evidence="6">
    <location>
        <begin position="88"/>
        <end position="106"/>
    </location>
</feature>
<dbReference type="InterPro" id="IPR001851">
    <property type="entry name" value="ABC_transp_permease"/>
</dbReference>
<keyword evidence="8" id="KW-1185">Reference proteome</keyword>